<proteinExistence type="predicted"/>
<dbReference type="STRING" id="1306519.BIW12_15915"/>
<name>A0A1D9PE43_9FLAO</name>
<dbReference type="KEGG" id="fcm:BIW12_15915"/>
<dbReference type="Pfam" id="PF16153">
    <property type="entry name" value="DUF4861"/>
    <property type="match status" value="1"/>
</dbReference>
<keyword evidence="2" id="KW-1185">Reference proteome</keyword>
<dbReference type="AlphaFoldDB" id="A0A1D9PE43"/>
<evidence type="ECO:0000313" key="2">
    <source>
        <dbReference type="Proteomes" id="UP000178198"/>
    </source>
</evidence>
<organism evidence="1 2">
    <name type="scientific">Flavobacterium commune</name>
    <dbReference type="NCBI Taxonomy" id="1306519"/>
    <lineage>
        <taxon>Bacteria</taxon>
        <taxon>Pseudomonadati</taxon>
        <taxon>Bacteroidota</taxon>
        <taxon>Flavobacteriia</taxon>
        <taxon>Flavobacteriales</taxon>
        <taxon>Flavobacteriaceae</taxon>
        <taxon>Flavobacterium</taxon>
    </lineage>
</organism>
<reference evidence="1 2" key="1">
    <citation type="submission" date="2016-10" db="EMBL/GenBank/DDBJ databases">
        <title>Complete Genome Sequence of Flavobacterium sp. PK15.</title>
        <authorList>
            <person name="Ekwe A."/>
            <person name="Kim S.B."/>
        </authorList>
    </citation>
    <scope>NUCLEOTIDE SEQUENCE [LARGE SCALE GENOMIC DNA]</scope>
    <source>
        <strain evidence="1 2">PK15</strain>
    </source>
</reference>
<dbReference type="InterPro" id="IPR032342">
    <property type="entry name" value="DUF4861"/>
</dbReference>
<sequence length="376" mass="42615">MKYIKSACLLFLFFPLLLLSQTKRIIEIQNNSNLERNEVVIAIKWETILSHYPQIDTLNFVVINAKTKKQIPYQLEHKGLPGIQNLLVQVSIKAKTTVGLSIQKGKPMVLQTKTFARYVPERLDDFAWENDRIAFRAYGRALEGKRDDAYGLDVWVKRTDKMVINERYKVGEYHVDHGNGLDYYKVGFTLGAGSMAPYIKDTVRYSGNYNRWKLLDNGPLRSTFQLEYDTWDAVGIKVRCTRIISLDAGLQLNRIENSYTYVDSKVLPVAVGISKRPESGVLLLNEQQGIIGYWEPTHGNDGTTGVGAVLTTEVKNMLVGNNQLLALTEAKNSEPIVYYAGAVWDKAGKITNSAQWFEYLNHFSQGLKNPLLVILK</sequence>
<evidence type="ECO:0000313" key="1">
    <source>
        <dbReference type="EMBL" id="APA00793.1"/>
    </source>
</evidence>
<dbReference type="Proteomes" id="UP000178198">
    <property type="component" value="Chromosome"/>
</dbReference>
<gene>
    <name evidence="1" type="ORF">BIW12_15915</name>
</gene>
<dbReference type="EMBL" id="CP017774">
    <property type="protein sequence ID" value="APA00793.1"/>
    <property type="molecule type" value="Genomic_DNA"/>
</dbReference>
<protein>
    <submittedName>
        <fullName evidence="1">DUF4861 domain-containing protein</fullName>
    </submittedName>
</protein>
<dbReference type="RefSeq" id="WP_071186021.1">
    <property type="nucleotide sequence ID" value="NZ_CP017774.1"/>
</dbReference>
<accession>A0A1D9PE43</accession>
<dbReference type="OrthoDB" id="9800230at2"/>